<dbReference type="NCBIfam" id="NF005846">
    <property type="entry name" value="PRK07764.1-6"/>
    <property type="match status" value="1"/>
</dbReference>
<comment type="catalytic activity">
    <reaction evidence="10 11">
        <text>DNA(n) + a 2'-deoxyribonucleoside 5'-triphosphate = DNA(n+1) + diphosphate</text>
        <dbReference type="Rhea" id="RHEA:22508"/>
        <dbReference type="Rhea" id="RHEA-COMP:17339"/>
        <dbReference type="Rhea" id="RHEA-COMP:17340"/>
        <dbReference type="ChEBI" id="CHEBI:33019"/>
        <dbReference type="ChEBI" id="CHEBI:61560"/>
        <dbReference type="ChEBI" id="CHEBI:173112"/>
        <dbReference type="EC" id="2.7.7.7"/>
    </reaction>
</comment>
<dbReference type="Pfam" id="PF22608">
    <property type="entry name" value="DNAX_ATPase_lid"/>
    <property type="match status" value="1"/>
</dbReference>
<dbReference type="SUPFAM" id="SSF48019">
    <property type="entry name" value="post-AAA+ oligomerization domain-like"/>
    <property type="match status" value="1"/>
</dbReference>
<dbReference type="PANTHER" id="PTHR11669">
    <property type="entry name" value="REPLICATION FACTOR C / DNA POLYMERASE III GAMMA-TAU SUBUNIT"/>
    <property type="match status" value="1"/>
</dbReference>
<feature type="compositionally biased region" description="Pro residues" evidence="12">
    <location>
        <begin position="529"/>
        <end position="541"/>
    </location>
</feature>
<reference evidence="14 15" key="1">
    <citation type="submission" date="2016-03" db="EMBL/GenBank/DDBJ databases">
        <title>Shallow-sea hydrothermal system.</title>
        <authorList>
            <person name="Tang K."/>
        </authorList>
    </citation>
    <scope>NUCLEOTIDE SEQUENCE [LARGE SCALE GENOMIC DNA]</scope>
    <source>
        <strain evidence="14 15">JLT9</strain>
    </source>
</reference>
<dbReference type="GO" id="GO:0003677">
    <property type="term" value="F:DNA binding"/>
    <property type="evidence" value="ECO:0007669"/>
    <property type="project" value="InterPro"/>
</dbReference>
<dbReference type="NCBIfam" id="TIGR02397">
    <property type="entry name" value="dnaX_nterm"/>
    <property type="match status" value="1"/>
</dbReference>
<comment type="similarity">
    <text evidence="1 11">Belongs to the DnaX/STICHEL family.</text>
</comment>
<evidence type="ECO:0000256" key="6">
    <source>
        <dbReference type="ARBA" id="ARBA00022741"/>
    </source>
</evidence>
<dbReference type="PANTHER" id="PTHR11669:SF0">
    <property type="entry name" value="PROTEIN STICHEL-LIKE 2"/>
    <property type="match status" value="1"/>
</dbReference>
<dbReference type="GO" id="GO:0006261">
    <property type="term" value="P:DNA-templated DNA replication"/>
    <property type="evidence" value="ECO:0007669"/>
    <property type="project" value="TreeGrafter"/>
</dbReference>
<dbReference type="SUPFAM" id="SSF52540">
    <property type="entry name" value="P-loop containing nucleoside triphosphate hydrolases"/>
    <property type="match status" value="1"/>
</dbReference>
<feature type="compositionally biased region" description="Gly residues" evidence="12">
    <location>
        <begin position="513"/>
        <end position="528"/>
    </location>
</feature>
<feature type="compositionally biased region" description="Low complexity" evidence="12">
    <location>
        <begin position="694"/>
        <end position="710"/>
    </location>
</feature>
<evidence type="ECO:0000313" key="14">
    <source>
        <dbReference type="EMBL" id="ANS78918.1"/>
    </source>
</evidence>
<dbReference type="GO" id="GO:0009360">
    <property type="term" value="C:DNA polymerase III complex"/>
    <property type="evidence" value="ECO:0007669"/>
    <property type="project" value="InterPro"/>
</dbReference>
<comment type="function">
    <text evidence="11">DNA polymerase III is a complex, multichain enzyme responsible for most of the replicative synthesis in bacteria. This DNA polymerase also exhibits 3' to 5' exonuclease activity.</text>
</comment>
<keyword evidence="3 11" id="KW-0548">Nucleotidyltransferase</keyword>
<dbReference type="Gene3D" id="3.40.50.300">
    <property type="entry name" value="P-loop containing nucleotide triphosphate hydrolases"/>
    <property type="match status" value="1"/>
</dbReference>
<evidence type="ECO:0000256" key="12">
    <source>
        <dbReference type="SAM" id="MobiDB-lite"/>
    </source>
</evidence>
<comment type="subunit">
    <text evidence="11">DNA polymerase III contains a core (composed of alpha, epsilon and theta chains) that associates with a tau subunit. This core dimerizes to form the POLIII' complex. PolIII' associates with the gamma complex (composed of gamma, delta, delta', psi and chi chains) and with the beta chain to form the complete DNA polymerase III complex.</text>
</comment>
<sequence>MSTALYRRYRPETFTDVIGQEHVTEPLMQALRAERVNHAYLFSGPRGCGKTTSARILARCLNCEQGPTPEPCGQCESCVALARDGAGSVDVIEIDAASHGRVDDTRELRERAAFGPATARYKIYIIDEAHMVSREGFNSLLKIVEEPPPHVKFIFATTEPEKVLATIRSRTHHYPFHLVPPQRLTAYLEQLCEAEGVELEPGVLSFVTRAGGGSVRDSLSVLDQLISGAGEGGLTYERTAALLGFTDVELLDAVVEAVAAGDAATVFGQIDRVMESGHDPRRFVEDLLERYRDLIVLAAVGERSGGLLPGLPEDQVERMRRQAQAYGTAALSRAGDLVSRGLSEMTGAVSSRLMLELLAARLLLPGAEGEDGYGTRLERIERRLGAGDPAEGSGRRAAPAAARRDQTAATRVEPDRVEIPEPADTQQPGHLDTAAVRRQWPEIIAAVRQISRRTAGALESMQVVDFDGSRLLIGMPDERWIRHFMGTSHEEALRQGVIDALALDIRIEATARGGEGAAGPAGGTGSAPGGPPSTGPAPGDEPPPEEPDPGPEPEHEEPGSSGPPPQRSAGTSDQEAGRPPQQPAGTPQEPRGAATGLPDTPMRGRIRTRGDRSSAAAGAAGATDAGQGEVRVRGRGTRSAEEPGGGTRPGDAGLAEQLGAGAARPQAADQPEWSQQTSGGQGAPAWATGQPEASTSTSPDPSRPDGAGPEATPPTPSAADEPAPAPARSPGGDAPSDDDEDLATSGAVGQPVVESVLGGTVIAINDDPVA</sequence>
<dbReference type="GO" id="GO:0005524">
    <property type="term" value="F:ATP binding"/>
    <property type="evidence" value="ECO:0007669"/>
    <property type="project" value="UniProtKB-KW"/>
</dbReference>
<keyword evidence="15" id="KW-1185">Reference proteome</keyword>
<gene>
    <name evidence="11" type="primary">dnaX</name>
    <name evidence="14" type="ORF">SGUI_1522</name>
</gene>
<keyword evidence="5" id="KW-0479">Metal-binding</keyword>
<evidence type="ECO:0000256" key="1">
    <source>
        <dbReference type="ARBA" id="ARBA00006360"/>
    </source>
</evidence>
<keyword evidence="2 11" id="KW-0808">Transferase</keyword>
<evidence type="ECO:0000256" key="7">
    <source>
        <dbReference type="ARBA" id="ARBA00022833"/>
    </source>
</evidence>
<dbReference type="GO" id="GO:0046872">
    <property type="term" value="F:metal ion binding"/>
    <property type="evidence" value="ECO:0007669"/>
    <property type="project" value="UniProtKB-KW"/>
</dbReference>
<dbReference type="InterPro" id="IPR003593">
    <property type="entry name" value="AAA+_ATPase"/>
</dbReference>
<keyword evidence="8 11" id="KW-0067">ATP-binding</keyword>
<name>A0A1B1NBW1_9MICO</name>
<dbReference type="CDD" id="cd00009">
    <property type="entry name" value="AAA"/>
    <property type="match status" value="1"/>
</dbReference>
<proteinExistence type="inferred from homology"/>
<evidence type="ECO:0000313" key="15">
    <source>
        <dbReference type="Proteomes" id="UP000092482"/>
    </source>
</evidence>
<dbReference type="EC" id="2.7.7.7" evidence="11"/>
<dbReference type="GO" id="GO:0003887">
    <property type="term" value="F:DNA-directed DNA polymerase activity"/>
    <property type="evidence" value="ECO:0007669"/>
    <property type="project" value="UniProtKB-KW"/>
</dbReference>
<keyword evidence="6 11" id="KW-0547">Nucleotide-binding</keyword>
<evidence type="ECO:0000259" key="13">
    <source>
        <dbReference type="SMART" id="SM00382"/>
    </source>
</evidence>
<dbReference type="InterPro" id="IPR050238">
    <property type="entry name" value="DNA_Rep/Repair_Clamp_Loader"/>
</dbReference>
<feature type="region of interest" description="Disordered" evidence="12">
    <location>
        <begin position="384"/>
        <end position="432"/>
    </location>
</feature>
<feature type="domain" description="AAA+ ATPase" evidence="13">
    <location>
        <begin position="36"/>
        <end position="180"/>
    </location>
</feature>
<dbReference type="InterPro" id="IPR045085">
    <property type="entry name" value="HLD_clamp_pol_III_gamma_tau"/>
</dbReference>
<dbReference type="AlphaFoldDB" id="A0A1B1NBW1"/>
<evidence type="ECO:0000256" key="5">
    <source>
        <dbReference type="ARBA" id="ARBA00022723"/>
    </source>
</evidence>
<dbReference type="Pfam" id="PF13177">
    <property type="entry name" value="DNA_pol3_delta2"/>
    <property type="match status" value="1"/>
</dbReference>
<evidence type="ECO:0000256" key="9">
    <source>
        <dbReference type="ARBA" id="ARBA00022932"/>
    </source>
</evidence>
<feature type="compositionally biased region" description="Basic and acidic residues" evidence="12">
    <location>
        <begin position="402"/>
        <end position="419"/>
    </location>
</feature>
<dbReference type="STRING" id="1758689.SGUI_1522"/>
<evidence type="ECO:0000256" key="4">
    <source>
        <dbReference type="ARBA" id="ARBA00022705"/>
    </source>
</evidence>
<dbReference type="InterPro" id="IPR027417">
    <property type="entry name" value="P-loop_NTPase"/>
</dbReference>
<feature type="compositionally biased region" description="Low complexity" evidence="12">
    <location>
        <begin position="613"/>
        <end position="626"/>
    </location>
</feature>
<feature type="compositionally biased region" description="Low complexity" evidence="12">
    <location>
        <begin position="650"/>
        <end position="663"/>
    </location>
</feature>
<dbReference type="CDD" id="cd18137">
    <property type="entry name" value="HLD_clamp_pol_III_gamma_tau"/>
    <property type="match status" value="1"/>
</dbReference>
<feature type="compositionally biased region" description="Low complexity" evidence="12">
    <location>
        <begin position="717"/>
        <end position="730"/>
    </location>
</feature>
<dbReference type="Gene3D" id="1.10.8.60">
    <property type="match status" value="1"/>
</dbReference>
<evidence type="ECO:0000256" key="11">
    <source>
        <dbReference type="RuleBase" id="RU364063"/>
    </source>
</evidence>
<accession>A0A1B1NBW1</accession>
<evidence type="ECO:0000256" key="2">
    <source>
        <dbReference type="ARBA" id="ARBA00022679"/>
    </source>
</evidence>
<dbReference type="RefSeq" id="WP_066638399.1">
    <property type="nucleotide sequence ID" value="NZ_CP014989.1"/>
</dbReference>
<dbReference type="EMBL" id="CP014989">
    <property type="protein sequence ID" value="ANS78918.1"/>
    <property type="molecule type" value="Genomic_DNA"/>
</dbReference>
<dbReference type="InterPro" id="IPR012763">
    <property type="entry name" value="DNA_pol_III_sug/sutau_N"/>
</dbReference>
<dbReference type="InterPro" id="IPR008921">
    <property type="entry name" value="DNA_pol3_clamp-load_cplx_C"/>
</dbReference>
<protein>
    <recommendedName>
        <fullName evidence="11">DNA polymerase III subunit gamma/tau</fullName>
        <ecNumber evidence="11">2.7.7.7</ecNumber>
    </recommendedName>
</protein>
<feature type="region of interest" description="Disordered" evidence="12">
    <location>
        <begin position="513"/>
        <end position="770"/>
    </location>
</feature>
<keyword evidence="7" id="KW-0862">Zinc</keyword>
<dbReference type="Gene3D" id="1.20.272.10">
    <property type="match status" value="1"/>
</dbReference>
<keyword evidence="4 11" id="KW-0235">DNA replication</keyword>
<evidence type="ECO:0000256" key="3">
    <source>
        <dbReference type="ARBA" id="ARBA00022695"/>
    </source>
</evidence>
<evidence type="ECO:0000256" key="8">
    <source>
        <dbReference type="ARBA" id="ARBA00022840"/>
    </source>
</evidence>
<dbReference type="FunFam" id="3.40.50.300:FF:000014">
    <property type="entry name" value="DNA polymerase III subunit gamma/tau"/>
    <property type="match status" value="1"/>
</dbReference>
<dbReference type="KEGG" id="serj:SGUI_1522"/>
<dbReference type="InterPro" id="IPR022754">
    <property type="entry name" value="DNA_pol_III_gamma-3"/>
</dbReference>
<dbReference type="PATRIC" id="fig|1758689.4.peg.1566"/>
<dbReference type="Proteomes" id="UP000092482">
    <property type="component" value="Chromosome"/>
</dbReference>
<keyword evidence="9 11" id="KW-0239">DNA-directed DNA polymerase</keyword>
<organism evidence="14 15">
    <name type="scientific">Serinicoccus hydrothermalis</name>
    <dbReference type="NCBI Taxonomy" id="1758689"/>
    <lineage>
        <taxon>Bacteria</taxon>
        <taxon>Bacillati</taxon>
        <taxon>Actinomycetota</taxon>
        <taxon>Actinomycetes</taxon>
        <taxon>Micrococcales</taxon>
        <taxon>Ornithinimicrobiaceae</taxon>
        <taxon>Serinicoccus</taxon>
    </lineage>
</organism>
<dbReference type="Pfam" id="PF12169">
    <property type="entry name" value="DNA_pol3_gamma3"/>
    <property type="match status" value="1"/>
</dbReference>
<dbReference type="SMART" id="SM00382">
    <property type="entry name" value="AAA"/>
    <property type="match status" value="1"/>
</dbReference>
<evidence type="ECO:0000256" key="10">
    <source>
        <dbReference type="ARBA" id="ARBA00049244"/>
    </source>
</evidence>
<feature type="compositionally biased region" description="Acidic residues" evidence="12">
    <location>
        <begin position="542"/>
        <end position="551"/>
    </location>
</feature>